<accession>A0A4U8YY63</accession>
<dbReference type="NCBIfam" id="TIGR01460">
    <property type="entry name" value="HAD-SF-IIA"/>
    <property type="match status" value="1"/>
</dbReference>
<dbReference type="PANTHER" id="PTHR19288">
    <property type="entry name" value="4-NITROPHENYLPHOSPHATASE-RELATED"/>
    <property type="match status" value="1"/>
</dbReference>
<dbReference type="CDD" id="cd07525">
    <property type="entry name" value="HAD_like"/>
    <property type="match status" value="1"/>
</dbReference>
<dbReference type="GO" id="GO:0016791">
    <property type="term" value="F:phosphatase activity"/>
    <property type="evidence" value="ECO:0007669"/>
    <property type="project" value="TreeGrafter"/>
</dbReference>
<dbReference type="InterPro" id="IPR006357">
    <property type="entry name" value="HAD-SF_hydro_IIA"/>
</dbReference>
<proteinExistence type="predicted"/>
<dbReference type="NCBIfam" id="TIGR01459">
    <property type="entry name" value="HAD-SF-IIA-hyp4"/>
    <property type="match status" value="1"/>
</dbReference>
<dbReference type="InterPro" id="IPR036412">
    <property type="entry name" value="HAD-like_sf"/>
</dbReference>
<name>A0A4U8YY63_METTU</name>
<dbReference type="RefSeq" id="WP_134488288.1">
    <property type="nucleotide sequence ID" value="NZ_LR536450.1"/>
</dbReference>
<sequence length="305" mass="33047">MPRLIAGLSELAEGYDVVLSDVWGVVHNGAVAFDAATEALSRFRAKGGAVVLITNSPASSRIVAAQFAELGGRGEAYDAIVSSGDVTVSLLMERAGQSLFHIGAAEETGLFEEVAALRGEAPRQAPIESADFVLCTGFIDFWRETPQDYDARLKRIFERGLDFLCANPDLVVEVDGVLSYCAGAIADRYQRLGGKVIQAGKPFAPIYERALDLANAARGGKVRRSRVLAIGDAMRTDIRGAAEQGFDSLLVTSGIHRDELHRDELHRDEVHRRAEEVDELDVAALRQFVEAAGLRPTAAITRLIW</sequence>
<dbReference type="InterPro" id="IPR023214">
    <property type="entry name" value="HAD_sf"/>
</dbReference>
<reference evidence="1 2" key="1">
    <citation type="submission" date="2019-03" db="EMBL/GenBank/DDBJ databases">
        <authorList>
            <person name="Kox A.R. M."/>
        </authorList>
    </citation>
    <scope>NUCLEOTIDE SEQUENCE [LARGE SCALE GENOMIC DNA]</scope>
    <source>
        <strain evidence="1">MTUNDRAET4 annotated genome</strain>
    </source>
</reference>
<dbReference type="OrthoDB" id="9791073at2"/>
<gene>
    <name evidence="1" type="ORF">MTUNDRAET4_1437</name>
</gene>
<dbReference type="Pfam" id="PF13344">
    <property type="entry name" value="Hydrolase_6"/>
    <property type="match status" value="1"/>
</dbReference>
<evidence type="ECO:0000313" key="1">
    <source>
        <dbReference type="EMBL" id="VFU08330.1"/>
    </source>
</evidence>
<dbReference type="GO" id="GO:0005737">
    <property type="term" value="C:cytoplasm"/>
    <property type="evidence" value="ECO:0007669"/>
    <property type="project" value="TreeGrafter"/>
</dbReference>
<dbReference type="SUPFAM" id="SSF56784">
    <property type="entry name" value="HAD-like"/>
    <property type="match status" value="1"/>
</dbReference>
<dbReference type="Proteomes" id="UP000294360">
    <property type="component" value="Chromosome"/>
</dbReference>
<protein>
    <submittedName>
        <fullName evidence="1">Uncharacterized protein</fullName>
    </submittedName>
</protein>
<dbReference type="EMBL" id="LR536450">
    <property type="protein sequence ID" value="VFU08330.1"/>
    <property type="molecule type" value="Genomic_DNA"/>
</dbReference>
<dbReference type="AlphaFoldDB" id="A0A4U8YY63"/>
<dbReference type="KEGG" id="mtun:MTUNDRAET4_1437"/>
<dbReference type="InterPro" id="IPR006356">
    <property type="entry name" value="HAD-SF_hydro_IIA_hyp3"/>
</dbReference>
<evidence type="ECO:0000313" key="2">
    <source>
        <dbReference type="Proteomes" id="UP000294360"/>
    </source>
</evidence>
<dbReference type="PANTHER" id="PTHR19288:SF90">
    <property type="entry name" value="OS08G0542600 PROTEIN"/>
    <property type="match status" value="1"/>
</dbReference>
<dbReference type="Gene3D" id="3.40.50.1000">
    <property type="entry name" value="HAD superfamily/HAD-like"/>
    <property type="match status" value="2"/>
</dbReference>
<organism evidence="1 2">
    <name type="scientific">Methylocella tundrae</name>
    <dbReference type="NCBI Taxonomy" id="227605"/>
    <lineage>
        <taxon>Bacteria</taxon>
        <taxon>Pseudomonadati</taxon>
        <taxon>Pseudomonadota</taxon>
        <taxon>Alphaproteobacteria</taxon>
        <taxon>Hyphomicrobiales</taxon>
        <taxon>Beijerinckiaceae</taxon>
        <taxon>Methylocella</taxon>
    </lineage>
</organism>
<dbReference type="Pfam" id="PF13242">
    <property type="entry name" value="Hydrolase_like"/>
    <property type="match status" value="1"/>
</dbReference>